<evidence type="ECO:0000313" key="1">
    <source>
        <dbReference type="EMBL" id="CDW38170.1"/>
    </source>
</evidence>
<reference evidence="1" key="1">
    <citation type="submission" date="2014-05" db="EMBL/GenBank/DDBJ databases">
        <authorList>
            <person name="Chronopoulou M."/>
        </authorList>
    </citation>
    <scope>NUCLEOTIDE SEQUENCE</scope>
    <source>
        <tissue evidence="1">Whole organism</tissue>
    </source>
</reference>
<dbReference type="AlphaFoldDB" id="A0A0K2UJD3"/>
<organism evidence="1">
    <name type="scientific">Lepeophtheirus salmonis</name>
    <name type="common">Salmon louse</name>
    <name type="synonym">Caligus salmonis</name>
    <dbReference type="NCBI Taxonomy" id="72036"/>
    <lineage>
        <taxon>Eukaryota</taxon>
        <taxon>Metazoa</taxon>
        <taxon>Ecdysozoa</taxon>
        <taxon>Arthropoda</taxon>
        <taxon>Crustacea</taxon>
        <taxon>Multicrustacea</taxon>
        <taxon>Hexanauplia</taxon>
        <taxon>Copepoda</taxon>
        <taxon>Siphonostomatoida</taxon>
        <taxon>Caligidae</taxon>
        <taxon>Lepeophtheirus</taxon>
    </lineage>
</organism>
<dbReference type="EMBL" id="HACA01020809">
    <property type="protein sequence ID" value="CDW38170.1"/>
    <property type="molecule type" value="Transcribed_RNA"/>
</dbReference>
<accession>A0A0K2UJD3</accession>
<sequence>MLRIKFNLISEHFNLNFLISHLVEEDGEMTWSNLRFHSDVSEVVTSSIYLKLHYRK</sequence>
<name>A0A0K2UJD3_LEPSM</name>
<protein>
    <submittedName>
        <fullName evidence="1">Uncharacterized protein</fullName>
    </submittedName>
</protein>
<proteinExistence type="predicted"/>